<accession>A0A2G5VPH2</accession>
<proteinExistence type="predicted"/>
<feature type="signal peptide" evidence="1">
    <location>
        <begin position="1"/>
        <end position="19"/>
    </location>
</feature>
<evidence type="ECO:0000313" key="3">
    <source>
        <dbReference type="Proteomes" id="UP000230233"/>
    </source>
</evidence>
<comment type="caution">
    <text evidence="2">The sequence shown here is derived from an EMBL/GenBank/DDBJ whole genome shotgun (WGS) entry which is preliminary data.</text>
</comment>
<evidence type="ECO:0000313" key="2">
    <source>
        <dbReference type="EMBL" id="PIC53557.1"/>
    </source>
</evidence>
<dbReference type="AlphaFoldDB" id="A0A2G5VPH2"/>
<organism evidence="2 3">
    <name type="scientific">Caenorhabditis nigoni</name>
    <dbReference type="NCBI Taxonomy" id="1611254"/>
    <lineage>
        <taxon>Eukaryota</taxon>
        <taxon>Metazoa</taxon>
        <taxon>Ecdysozoa</taxon>
        <taxon>Nematoda</taxon>
        <taxon>Chromadorea</taxon>
        <taxon>Rhabditida</taxon>
        <taxon>Rhabditina</taxon>
        <taxon>Rhabditomorpha</taxon>
        <taxon>Rhabditoidea</taxon>
        <taxon>Rhabditidae</taxon>
        <taxon>Peloderinae</taxon>
        <taxon>Caenorhabditis</taxon>
    </lineage>
</organism>
<feature type="chain" id="PRO_5013626833" evidence="1">
    <location>
        <begin position="20"/>
        <end position="77"/>
    </location>
</feature>
<gene>
    <name evidence="2" type="primary">Cnig_chr_I.g3213</name>
    <name evidence="2" type="ORF">B9Z55_003213</name>
</gene>
<sequence length="77" mass="8394">MRLFIIATILMSLLVCLQSQPLTASSSSAEDSEDEGYGRCRLTLVSAIIGICGDDCIPDPISKCALMQYRSTVTEKY</sequence>
<reference evidence="3" key="1">
    <citation type="submission" date="2017-10" db="EMBL/GenBank/DDBJ databases">
        <title>Rapid genome shrinkage in a self-fertile nematode reveals novel sperm competition proteins.</title>
        <authorList>
            <person name="Yin D."/>
            <person name="Schwarz E.M."/>
            <person name="Thomas C.G."/>
            <person name="Felde R.L."/>
            <person name="Korf I.F."/>
            <person name="Cutter A.D."/>
            <person name="Schartner C.M."/>
            <person name="Ralston E.J."/>
            <person name="Meyer B.J."/>
            <person name="Haag E.S."/>
        </authorList>
    </citation>
    <scope>NUCLEOTIDE SEQUENCE [LARGE SCALE GENOMIC DNA]</scope>
    <source>
        <strain evidence="3">JU1422</strain>
    </source>
</reference>
<keyword evidence="1" id="KW-0732">Signal</keyword>
<dbReference type="EMBL" id="PDUG01000001">
    <property type="protein sequence ID" value="PIC53557.1"/>
    <property type="molecule type" value="Genomic_DNA"/>
</dbReference>
<evidence type="ECO:0000256" key="1">
    <source>
        <dbReference type="SAM" id="SignalP"/>
    </source>
</evidence>
<protein>
    <submittedName>
        <fullName evidence="2">Uncharacterized protein</fullName>
    </submittedName>
</protein>
<dbReference type="Proteomes" id="UP000230233">
    <property type="component" value="Chromosome I"/>
</dbReference>
<keyword evidence="3" id="KW-1185">Reference proteome</keyword>
<name>A0A2G5VPH2_9PELO</name>